<dbReference type="EC" id="4.3.2.7" evidence="1"/>
<dbReference type="CDD" id="cd06661">
    <property type="entry name" value="GGCT_like"/>
    <property type="match status" value="1"/>
</dbReference>
<dbReference type="GO" id="GO:0005737">
    <property type="term" value="C:cytoplasm"/>
    <property type="evidence" value="ECO:0007669"/>
    <property type="project" value="TreeGrafter"/>
</dbReference>
<evidence type="ECO:0000256" key="1">
    <source>
        <dbReference type="ARBA" id="ARBA00012344"/>
    </source>
</evidence>
<dbReference type="GO" id="GO:0016740">
    <property type="term" value="F:transferase activity"/>
    <property type="evidence" value="ECO:0007669"/>
    <property type="project" value="UniProtKB-KW"/>
</dbReference>
<reference evidence="3 4" key="1">
    <citation type="submission" date="2016-12" db="EMBL/GenBank/DDBJ databases">
        <title>Draft genome sequences of strains Salinicola socius SMB35, Salinicola sp. MH3R3-1 and Chromohalobacter sp. SMB17 from the Verkhnekamsk potash mining region of Russia.</title>
        <authorList>
            <person name="Mavrodi D.V."/>
            <person name="Olsson B.E."/>
            <person name="Korsakova E.S."/>
            <person name="Pyankova A."/>
            <person name="Mavrodi O.V."/>
            <person name="Plotnikova E.G."/>
        </authorList>
    </citation>
    <scope>NUCLEOTIDE SEQUENCE [LARGE SCALE GENOMIC DNA]</scope>
    <source>
        <strain evidence="3 4">SMB17</strain>
    </source>
</reference>
<evidence type="ECO:0000256" key="2">
    <source>
        <dbReference type="ARBA" id="ARBA00023239"/>
    </source>
</evidence>
<dbReference type="Proteomes" id="UP000186806">
    <property type="component" value="Unassembled WGS sequence"/>
</dbReference>
<evidence type="ECO:0000313" key="3">
    <source>
        <dbReference type="EMBL" id="OLO13243.1"/>
    </source>
</evidence>
<dbReference type="STRING" id="223900.GCA_000821045_00803"/>
<organism evidence="3 4">
    <name type="scientific">Chromohalobacter japonicus</name>
    <dbReference type="NCBI Taxonomy" id="223900"/>
    <lineage>
        <taxon>Bacteria</taxon>
        <taxon>Pseudomonadati</taxon>
        <taxon>Pseudomonadota</taxon>
        <taxon>Gammaproteobacteria</taxon>
        <taxon>Oceanospirillales</taxon>
        <taxon>Halomonadaceae</taxon>
        <taxon>Chromohalobacter</taxon>
    </lineage>
</organism>
<keyword evidence="3" id="KW-0808">Transferase</keyword>
<dbReference type="GO" id="GO:0061928">
    <property type="term" value="F:glutathione specific gamma-glutamylcyclotransferase activity"/>
    <property type="evidence" value="ECO:0007669"/>
    <property type="project" value="UniProtKB-EC"/>
</dbReference>
<dbReference type="EMBL" id="MSDQ01000001">
    <property type="protein sequence ID" value="OLO13243.1"/>
    <property type="molecule type" value="Genomic_DNA"/>
</dbReference>
<evidence type="ECO:0000313" key="4">
    <source>
        <dbReference type="Proteomes" id="UP000186806"/>
    </source>
</evidence>
<comment type="caution">
    <text evidence="3">The sequence shown here is derived from an EMBL/GenBank/DDBJ whole genome shotgun (WGS) entry which is preliminary data.</text>
</comment>
<sequence>MTLDTTAINQQMTHFNDHEAIWLFGYGSLIWKADFSFLESRPAHIIGWERRFWQGSHDHRGTPQAPGRVATLTERPGAVCHGMAYRITQDVLGPLDVREKNGYLRVVTPLHFDDVEEEESREGLVYLASEDNAAFLGPAPDTVIARQIAESHGPSGPNRDYLLNLAQALREMGHDDPHIFALERELLALPSLPA</sequence>
<dbReference type="InterPro" id="IPR036568">
    <property type="entry name" value="GGCT-like_sf"/>
</dbReference>
<dbReference type="InterPro" id="IPR013024">
    <property type="entry name" value="GGCT-like"/>
</dbReference>
<accession>A0A1Q8THV3</accession>
<dbReference type="PANTHER" id="PTHR12192:SF2">
    <property type="entry name" value="GLUTATHIONE-SPECIFIC GAMMA-GLUTAMYLCYCLOTRANSFERASE 2"/>
    <property type="match status" value="1"/>
</dbReference>
<gene>
    <name evidence="3" type="ORF">BTW10_00235</name>
</gene>
<proteinExistence type="predicted"/>
<dbReference type="Gene3D" id="3.10.490.10">
    <property type="entry name" value="Gamma-glutamyl cyclotransferase-like"/>
    <property type="match status" value="1"/>
</dbReference>
<dbReference type="AlphaFoldDB" id="A0A1Q8THV3"/>
<dbReference type="Pfam" id="PF04752">
    <property type="entry name" value="ChaC"/>
    <property type="match status" value="1"/>
</dbReference>
<name>A0A1Q8THV3_9GAMM</name>
<dbReference type="RefSeq" id="WP_075367658.1">
    <property type="nucleotide sequence ID" value="NZ_MSDQ01000001.1"/>
</dbReference>
<keyword evidence="4" id="KW-1185">Reference proteome</keyword>
<keyword evidence="2" id="KW-0456">Lyase</keyword>
<dbReference type="SUPFAM" id="SSF110857">
    <property type="entry name" value="Gamma-glutamyl cyclotransferase-like"/>
    <property type="match status" value="1"/>
</dbReference>
<dbReference type="PANTHER" id="PTHR12192">
    <property type="entry name" value="CATION TRANSPORT PROTEIN CHAC-RELATED"/>
    <property type="match status" value="1"/>
</dbReference>
<dbReference type="InterPro" id="IPR006840">
    <property type="entry name" value="ChaC"/>
</dbReference>
<dbReference type="GO" id="GO:0006751">
    <property type="term" value="P:glutathione catabolic process"/>
    <property type="evidence" value="ECO:0007669"/>
    <property type="project" value="InterPro"/>
</dbReference>
<protein>
    <recommendedName>
        <fullName evidence="1">glutathione-specific gamma-glutamylcyclotransferase</fullName>
        <ecNumber evidence="1">4.3.2.7</ecNumber>
    </recommendedName>
</protein>